<dbReference type="Gene3D" id="3.40.1390.30">
    <property type="entry name" value="NIF3 (NGG1p interacting factor 3)-like"/>
    <property type="match status" value="2"/>
</dbReference>
<dbReference type="PANTHER" id="PTHR13799:SF14">
    <property type="entry name" value="GTP CYCLOHYDROLASE 1 TYPE 2 HOMOLOG"/>
    <property type="match status" value="1"/>
</dbReference>
<comment type="caution">
    <text evidence="6">The sequence shown here is derived from an EMBL/GenBank/DDBJ whole genome shotgun (WGS) entry which is preliminary data.</text>
</comment>
<dbReference type="GO" id="GO:0005737">
    <property type="term" value="C:cytoplasm"/>
    <property type="evidence" value="ECO:0007669"/>
    <property type="project" value="TreeGrafter"/>
</dbReference>
<keyword evidence="4 5" id="KW-0479">Metal-binding</keyword>
<proteinExistence type="inferred from homology"/>
<dbReference type="NCBIfam" id="TIGR00486">
    <property type="entry name" value="YbgI_SA1388"/>
    <property type="match status" value="1"/>
</dbReference>
<dbReference type="STRING" id="824.CGRAC_1721"/>
<comment type="similarity">
    <text evidence="1">Belongs to the GTP cyclohydrolase I type 2/NIF3 family.</text>
</comment>
<feature type="binding site" evidence="5">
    <location>
        <position position="101"/>
    </location>
    <ligand>
        <name>a divalent metal cation</name>
        <dbReference type="ChEBI" id="CHEBI:60240"/>
        <label>1</label>
    </ligand>
</feature>
<dbReference type="InterPro" id="IPR036069">
    <property type="entry name" value="DUF34/NIF3_sf"/>
</dbReference>
<evidence type="ECO:0000256" key="3">
    <source>
        <dbReference type="ARBA" id="ARBA00022112"/>
    </source>
</evidence>
<feature type="binding site" evidence="5">
    <location>
        <position position="210"/>
    </location>
    <ligand>
        <name>a divalent metal cation</name>
        <dbReference type="ChEBI" id="CHEBI:60240"/>
        <label>1</label>
    </ligand>
</feature>
<dbReference type="FunFam" id="3.40.1390.30:FF:000001">
    <property type="entry name" value="GTP cyclohydrolase 1 type 2"/>
    <property type="match status" value="1"/>
</dbReference>
<dbReference type="EMBL" id="ACYG01000031">
    <property type="protein sequence ID" value="EEV16492.1"/>
    <property type="molecule type" value="Genomic_DNA"/>
</dbReference>
<dbReference type="eggNOG" id="COG0327">
    <property type="taxonomic scope" value="Bacteria"/>
</dbReference>
<sequence length="240" mass="27313">MKTGEIYEILNATAPFCDAEAWDNSGLMLGNLDDEISKIYLSLDVTSELVREAEADSLFVVHHPLIFSPLKSLDPRLYPANLIYDMIRKNISLIAMHTNFDKHVLNGFVAREILKFEITDEREFLVFMRADLSFEALCAQIKRKLGIEHLRAVKTKNFIRNIALCTGSGSELNQSLGVDCFITGDIKYHAALQNLENGVSLIDINHFESERYFGRALAPFLQKSEIEVIISEQKNPFTYY</sequence>
<dbReference type="Pfam" id="PF01784">
    <property type="entry name" value="DUF34_NIF3"/>
    <property type="match status" value="1"/>
</dbReference>
<gene>
    <name evidence="6" type="ORF">CAMGR0001_2868</name>
</gene>
<dbReference type="SUPFAM" id="SSF102705">
    <property type="entry name" value="NIF3 (NGG1p interacting factor 3)-like"/>
    <property type="match status" value="1"/>
</dbReference>
<evidence type="ECO:0000313" key="6">
    <source>
        <dbReference type="EMBL" id="EEV16492.1"/>
    </source>
</evidence>
<dbReference type="OrthoDB" id="9792792at2"/>
<evidence type="ECO:0000256" key="2">
    <source>
        <dbReference type="ARBA" id="ARBA00011643"/>
    </source>
</evidence>
<dbReference type="GO" id="GO:0046872">
    <property type="term" value="F:metal ion binding"/>
    <property type="evidence" value="ECO:0007669"/>
    <property type="project" value="UniProtKB-KW"/>
</dbReference>
<name>C8PL77_9BACT</name>
<dbReference type="PANTHER" id="PTHR13799">
    <property type="entry name" value="NGG1 INTERACTING FACTOR 3"/>
    <property type="match status" value="1"/>
</dbReference>
<organism evidence="6 7">
    <name type="scientific">Campylobacter gracilis RM3268</name>
    <dbReference type="NCBI Taxonomy" id="553220"/>
    <lineage>
        <taxon>Bacteria</taxon>
        <taxon>Pseudomonadati</taxon>
        <taxon>Campylobacterota</taxon>
        <taxon>Epsilonproteobacteria</taxon>
        <taxon>Campylobacterales</taxon>
        <taxon>Campylobacteraceae</taxon>
        <taxon>Campylobacter</taxon>
    </lineage>
</organism>
<dbReference type="InterPro" id="IPR002678">
    <property type="entry name" value="DUF34/NIF3"/>
</dbReference>
<dbReference type="AlphaFoldDB" id="C8PL77"/>
<feature type="binding site" evidence="5">
    <location>
        <position position="63"/>
    </location>
    <ligand>
        <name>a divalent metal cation</name>
        <dbReference type="ChEBI" id="CHEBI:60240"/>
        <label>1</label>
    </ligand>
</feature>
<keyword evidence="7" id="KW-1185">Reference proteome</keyword>
<evidence type="ECO:0000256" key="1">
    <source>
        <dbReference type="ARBA" id="ARBA00006964"/>
    </source>
</evidence>
<accession>C8PL77</accession>
<evidence type="ECO:0000256" key="5">
    <source>
        <dbReference type="PIRSR" id="PIRSR602678-1"/>
    </source>
</evidence>
<evidence type="ECO:0000313" key="7">
    <source>
        <dbReference type="Proteomes" id="UP000005709"/>
    </source>
</evidence>
<comment type="subunit">
    <text evidence="2">Homohexamer.</text>
</comment>
<evidence type="ECO:0000256" key="4">
    <source>
        <dbReference type="ARBA" id="ARBA00022723"/>
    </source>
</evidence>
<protein>
    <recommendedName>
        <fullName evidence="3">GTP cyclohydrolase 1 type 2 homolog</fullName>
    </recommendedName>
</protein>
<reference evidence="6 7" key="1">
    <citation type="submission" date="2009-07" db="EMBL/GenBank/DDBJ databases">
        <authorList>
            <person name="Madupu R."/>
            <person name="Sebastian Y."/>
            <person name="Durkin A.S."/>
            <person name="Torralba M."/>
            <person name="Methe B."/>
            <person name="Sutton G.G."/>
            <person name="Strausberg R.L."/>
            <person name="Nelson K.E."/>
        </authorList>
    </citation>
    <scope>NUCLEOTIDE SEQUENCE [LARGE SCALE GENOMIC DNA]</scope>
    <source>
        <strain evidence="6 7">RM3268</strain>
    </source>
</reference>
<dbReference type="RefSeq" id="WP_005873164.1">
    <property type="nucleotide sequence ID" value="NZ_ACYG01000031.1"/>
</dbReference>
<feature type="binding site" evidence="5">
    <location>
        <position position="206"/>
    </location>
    <ligand>
        <name>a divalent metal cation</name>
        <dbReference type="ChEBI" id="CHEBI:60240"/>
        <label>1</label>
    </ligand>
</feature>
<feature type="binding site" evidence="5">
    <location>
        <position position="62"/>
    </location>
    <ligand>
        <name>a divalent metal cation</name>
        <dbReference type="ChEBI" id="CHEBI:60240"/>
        <label>1</label>
    </ligand>
</feature>
<dbReference type="Proteomes" id="UP000005709">
    <property type="component" value="Unassembled WGS sequence"/>
</dbReference>